<dbReference type="Proteomes" id="UP001626550">
    <property type="component" value="Unassembled WGS sequence"/>
</dbReference>
<reference evidence="1 2" key="1">
    <citation type="submission" date="2024-11" db="EMBL/GenBank/DDBJ databases">
        <title>Adaptive evolution of stress response genes in parasites aligns with host niche diversity.</title>
        <authorList>
            <person name="Hahn C."/>
            <person name="Resl P."/>
        </authorList>
    </citation>
    <scope>NUCLEOTIDE SEQUENCE [LARGE SCALE GENOMIC DNA]</scope>
    <source>
        <strain evidence="1">EGGRZ-B1_66</strain>
        <tissue evidence="1">Body</tissue>
    </source>
</reference>
<protein>
    <submittedName>
        <fullName evidence="1">Uncharacterized protein</fullName>
    </submittedName>
</protein>
<name>A0ABD2PUT0_9PLAT</name>
<organism evidence="1 2">
    <name type="scientific">Cichlidogyrus casuarinus</name>
    <dbReference type="NCBI Taxonomy" id="1844966"/>
    <lineage>
        <taxon>Eukaryota</taxon>
        <taxon>Metazoa</taxon>
        <taxon>Spiralia</taxon>
        <taxon>Lophotrochozoa</taxon>
        <taxon>Platyhelminthes</taxon>
        <taxon>Monogenea</taxon>
        <taxon>Monopisthocotylea</taxon>
        <taxon>Dactylogyridea</taxon>
        <taxon>Ancyrocephalidae</taxon>
        <taxon>Cichlidogyrus</taxon>
    </lineage>
</organism>
<evidence type="ECO:0000313" key="2">
    <source>
        <dbReference type="Proteomes" id="UP001626550"/>
    </source>
</evidence>
<proteinExistence type="predicted"/>
<sequence>MELKKERLDGLSSKLKHHDISLDISECLYSGSDFGHSSKPNRKGRHVTWGDVEMLRKSSRQRDMGFVVGQTDWHQMVDPSAHEKLLKRGKLESKSSQSRPNDYTIKKAKEALVRVKYI</sequence>
<evidence type="ECO:0000313" key="1">
    <source>
        <dbReference type="EMBL" id="KAL3311104.1"/>
    </source>
</evidence>
<dbReference type="AlphaFoldDB" id="A0ABD2PUT0"/>
<dbReference type="PANTHER" id="PTHR13413">
    <property type="entry name" value="YLP MOTIF CONTAINING PROTEIN NUCLEAR PROTEIN ZAP"/>
    <property type="match status" value="1"/>
</dbReference>
<dbReference type="InterPro" id="IPR026314">
    <property type="entry name" value="YLP_motif_con_p1"/>
</dbReference>
<gene>
    <name evidence="1" type="ORF">Ciccas_010324</name>
</gene>
<dbReference type="EMBL" id="JBJKFK010002436">
    <property type="protein sequence ID" value="KAL3311104.1"/>
    <property type="molecule type" value="Genomic_DNA"/>
</dbReference>
<keyword evidence="2" id="KW-1185">Reference proteome</keyword>
<comment type="caution">
    <text evidence="1">The sequence shown here is derived from an EMBL/GenBank/DDBJ whole genome shotgun (WGS) entry which is preliminary data.</text>
</comment>
<dbReference type="PANTHER" id="PTHR13413:SF0">
    <property type="entry name" value="YLP MOTIF-CONTAINING PROTEIN 1"/>
    <property type="match status" value="1"/>
</dbReference>
<accession>A0ABD2PUT0</accession>